<reference evidence="1" key="1">
    <citation type="submission" date="2009-09" db="EMBL/GenBank/DDBJ databases">
        <authorList>
            <person name="Weinstock G."/>
            <person name="Sodergren E."/>
            <person name="Clifton S."/>
            <person name="Fulton L."/>
            <person name="Fulton B."/>
            <person name="Courtney L."/>
            <person name="Fronick C."/>
            <person name="Harrison M."/>
            <person name="Strong C."/>
            <person name="Farmer C."/>
            <person name="Delahaunty K."/>
            <person name="Markovic C."/>
            <person name="Hall O."/>
            <person name="Minx P."/>
            <person name="Tomlinson C."/>
            <person name="Mitreva M."/>
            <person name="Nelson J."/>
            <person name="Hou S."/>
            <person name="Wollam A."/>
            <person name="Pepin K.H."/>
            <person name="Johnson M."/>
            <person name="Bhonagiri V."/>
            <person name="Nash W.E."/>
            <person name="Warren W."/>
            <person name="Chinwalla A."/>
            <person name="Mardis E.R."/>
            <person name="Wilson R.K."/>
        </authorList>
    </citation>
    <scope>NUCLEOTIDE SEQUENCE [LARGE SCALE GENOMIC DNA]</scope>
    <source>
        <strain evidence="1">DSM 20544</strain>
    </source>
</reference>
<dbReference type="STRING" id="500635.MITSMUL_05392"/>
<protein>
    <submittedName>
        <fullName evidence="1">Uncharacterized protein</fullName>
    </submittedName>
</protein>
<accession>C9KQ76</accession>
<keyword evidence="2" id="KW-1185">Reference proteome</keyword>
<organism evidence="1 2">
    <name type="scientific">Mitsuokella multacida DSM 20544</name>
    <dbReference type="NCBI Taxonomy" id="500635"/>
    <lineage>
        <taxon>Bacteria</taxon>
        <taxon>Bacillati</taxon>
        <taxon>Bacillota</taxon>
        <taxon>Negativicutes</taxon>
        <taxon>Selenomonadales</taxon>
        <taxon>Selenomonadaceae</taxon>
        <taxon>Mitsuokella</taxon>
    </lineage>
</organism>
<dbReference type="HOGENOM" id="CLU_3292517_0_0_9"/>
<dbReference type="EMBL" id="ABWK02000023">
    <property type="protein sequence ID" value="EEX67868.1"/>
    <property type="molecule type" value="Genomic_DNA"/>
</dbReference>
<evidence type="ECO:0000313" key="1">
    <source>
        <dbReference type="EMBL" id="EEX67868.1"/>
    </source>
</evidence>
<proteinExistence type="predicted"/>
<sequence>MPCLHLLSKILVPDITTLYQDLLYGVCPKKASLAPRKSLR</sequence>
<dbReference type="Proteomes" id="UP000003671">
    <property type="component" value="Unassembled WGS sequence"/>
</dbReference>
<evidence type="ECO:0000313" key="2">
    <source>
        <dbReference type="Proteomes" id="UP000003671"/>
    </source>
</evidence>
<name>C9KQ76_9FIRM</name>
<dbReference type="AlphaFoldDB" id="C9KQ76"/>
<comment type="caution">
    <text evidence="1">The sequence shown here is derived from an EMBL/GenBank/DDBJ whole genome shotgun (WGS) entry which is preliminary data.</text>
</comment>
<gene>
    <name evidence="1" type="ORF">MITSMUL_05392</name>
</gene>